<evidence type="ECO:0000313" key="3">
    <source>
        <dbReference type="Proteomes" id="UP000317835"/>
    </source>
</evidence>
<dbReference type="InterPro" id="IPR036291">
    <property type="entry name" value="NAD(P)-bd_dom_sf"/>
</dbReference>
<evidence type="ECO:0000313" key="2">
    <source>
        <dbReference type="EMBL" id="QDV37692.1"/>
    </source>
</evidence>
<name>A0A518HA10_9BACT</name>
<keyword evidence="2" id="KW-0413">Isomerase</keyword>
<accession>A0A518HA10</accession>
<dbReference type="Proteomes" id="UP000317835">
    <property type="component" value="Chromosome"/>
</dbReference>
<dbReference type="PANTHER" id="PTHR12126">
    <property type="entry name" value="NADH-UBIQUINONE OXIDOREDUCTASE 39 KDA SUBUNIT-RELATED"/>
    <property type="match status" value="1"/>
</dbReference>
<dbReference type="Pfam" id="PF13460">
    <property type="entry name" value="NAD_binding_10"/>
    <property type="match status" value="1"/>
</dbReference>
<dbReference type="RefSeq" id="WP_197446420.1">
    <property type="nucleotide sequence ID" value="NZ_CP036426.1"/>
</dbReference>
<dbReference type="SUPFAM" id="SSF51735">
    <property type="entry name" value="NAD(P)-binding Rossmann-fold domains"/>
    <property type="match status" value="1"/>
</dbReference>
<organism evidence="2 3">
    <name type="scientific">Tautonia plasticadhaerens</name>
    <dbReference type="NCBI Taxonomy" id="2527974"/>
    <lineage>
        <taxon>Bacteria</taxon>
        <taxon>Pseudomonadati</taxon>
        <taxon>Planctomycetota</taxon>
        <taxon>Planctomycetia</taxon>
        <taxon>Isosphaerales</taxon>
        <taxon>Isosphaeraceae</taxon>
        <taxon>Tautonia</taxon>
    </lineage>
</organism>
<dbReference type="GO" id="GO:0016853">
    <property type="term" value="F:isomerase activity"/>
    <property type="evidence" value="ECO:0007669"/>
    <property type="project" value="UniProtKB-KW"/>
</dbReference>
<protein>
    <submittedName>
        <fullName evidence="2">3 beta-hydroxysteroid dehydrogenase/Delta 5--&gt;4-isomerase</fullName>
    </submittedName>
</protein>
<dbReference type="AlphaFoldDB" id="A0A518HA10"/>
<reference evidence="2 3" key="1">
    <citation type="submission" date="2019-02" db="EMBL/GenBank/DDBJ databases">
        <title>Deep-cultivation of Planctomycetes and their phenomic and genomic characterization uncovers novel biology.</title>
        <authorList>
            <person name="Wiegand S."/>
            <person name="Jogler M."/>
            <person name="Boedeker C."/>
            <person name="Pinto D."/>
            <person name="Vollmers J."/>
            <person name="Rivas-Marin E."/>
            <person name="Kohn T."/>
            <person name="Peeters S.H."/>
            <person name="Heuer A."/>
            <person name="Rast P."/>
            <person name="Oberbeckmann S."/>
            <person name="Bunk B."/>
            <person name="Jeske O."/>
            <person name="Meyerdierks A."/>
            <person name="Storesund J.E."/>
            <person name="Kallscheuer N."/>
            <person name="Luecker S."/>
            <person name="Lage O.M."/>
            <person name="Pohl T."/>
            <person name="Merkel B.J."/>
            <person name="Hornburger P."/>
            <person name="Mueller R.-W."/>
            <person name="Bruemmer F."/>
            <person name="Labrenz M."/>
            <person name="Spormann A.M."/>
            <person name="Op den Camp H."/>
            <person name="Overmann J."/>
            <person name="Amann R."/>
            <person name="Jetten M.S.M."/>
            <person name="Mascher T."/>
            <person name="Medema M.H."/>
            <person name="Devos D.P."/>
            <person name="Kaster A.-K."/>
            <person name="Ovreas L."/>
            <person name="Rohde M."/>
            <person name="Galperin M.Y."/>
            <person name="Jogler C."/>
        </authorList>
    </citation>
    <scope>NUCLEOTIDE SEQUENCE [LARGE SCALE GENOMIC DNA]</scope>
    <source>
        <strain evidence="2 3">ElP</strain>
    </source>
</reference>
<dbReference type="KEGG" id="tpla:ElP_56350"/>
<dbReference type="InterPro" id="IPR051207">
    <property type="entry name" value="ComplexI_NDUFA9_subunit"/>
</dbReference>
<proteinExistence type="predicted"/>
<feature type="domain" description="NAD(P)-binding" evidence="1">
    <location>
        <begin position="17"/>
        <end position="144"/>
    </location>
</feature>
<evidence type="ECO:0000259" key="1">
    <source>
        <dbReference type="Pfam" id="PF13460"/>
    </source>
</evidence>
<dbReference type="InterPro" id="IPR016040">
    <property type="entry name" value="NAD(P)-bd_dom"/>
</dbReference>
<dbReference type="PANTHER" id="PTHR12126:SF11">
    <property type="entry name" value="NADH DEHYDROGENASE [UBIQUINONE] 1 ALPHA SUBCOMPLEX SUBUNIT 9, MITOCHONDRIAL"/>
    <property type="match status" value="1"/>
</dbReference>
<dbReference type="EMBL" id="CP036426">
    <property type="protein sequence ID" value="QDV37692.1"/>
    <property type="molecule type" value="Genomic_DNA"/>
</dbReference>
<dbReference type="GO" id="GO:0044877">
    <property type="term" value="F:protein-containing complex binding"/>
    <property type="evidence" value="ECO:0007669"/>
    <property type="project" value="TreeGrafter"/>
</dbReference>
<sequence length="313" mass="34157">MMPTSEDDDPPMILLTGGSGYVGGRLIPPLERRGVRLRCLARNPERLRPRVREETEVVPGDVLDRSSLDRALRGVHTAYYLVHLMSGAGSRDFERADRQAAGNFADAAREAGVRRLIYLGGLGDDADPGLSPHLRSRHEVGDILRGSGVETVEFRASMVVGAGSLSFQLMKSLTDRLPVMLCPRWLTTPTQPIAVDDVLAYLLAALDLPPGGSRTFEVGGTDVVSYGDLIREYARQVGLRRWLISVPVLTPWLSGLWLALVTPASFVVGRHLIEGLKNPTVVRDRAALEAFPIRPMGVGEAIRRSLEIVTLPA</sequence>
<gene>
    <name evidence="2" type="ORF">ElP_56350</name>
</gene>
<keyword evidence="3" id="KW-1185">Reference proteome</keyword>
<dbReference type="Gene3D" id="3.40.50.720">
    <property type="entry name" value="NAD(P)-binding Rossmann-like Domain"/>
    <property type="match status" value="1"/>
</dbReference>